<name>A0ABW9QS44_9ACTN</name>
<comment type="caution">
    <text evidence="1">The sequence shown here is derived from an EMBL/GenBank/DDBJ whole genome shotgun (WGS) entry which is preliminary data.</text>
</comment>
<accession>A0ABW9QS44</accession>
<protein>
    <recommendedName>
        <fullName evidence="3">HNH endonuclease</fullName>
    </recommendedName>
</protein>
<reference evidence="1 2" key="1">
    <citation type="submission" date="2019-11" db="EMBL/GenBank/DDBJ databases">
        <title>Acidiferrimicrobium australis gen. nov., sp. nov., an acidophilic and obligately heterotrophic, member of the Actinobacteria that catalyses dissimilatory oxido- reduction of iron isolated from metal-rich acidic water in Chile.</title>
        <authorList>
            <person name="Gonzalez D."/>
            <person name="Huber K."/>
            <person name="Hedrich S."/>
            <person name="Rojas-Villalobos C."/>
            <person name="Quatrini R."/>
            <person name="Dinamarca M.A."/>
            <person name="Schwarz A."/>
            <person name="Canales C."/>
            <person name="Nancucheo I."/>
        </authorList>
    </citation>
    <scope>NUCLEOTIDE SEQUENCE [LARGE SCALE GENOMIC DNA]</scope>
    <source>
        <strain evidence="1 2">USS-CCA1</strain>
    </source>
</reference>
<organism evidence="1 2">
    <name type="scientific">Acidiferrimicrobium australe</name>
    <dbReference type="NCBI Taxonomy" id="2664430"/>
    <lineage>
        <taxon>Bacteria</taxon>
        <taxon>Bacillati</taxon>
        <taxon>Actinomycetota</taxon>
        <taxon>Acidimicrobiia</taxon>
        <taxon>Acidimicrobiales</taxon>
        <taxon>Acidimicrobiaceae</taxon>
        <taxon>Acidiferrimicrobium</taxon>
    </lineage>
</organism>
<evidence type="ECO:0000313" key="2">
    <source>
        <dbReference type="Proteomes" id="UP000437736"/>
    </source>
</evidence>
<gene>
    <name evidence="1" type="ORF">GHK86_07975</name>
</gene>
<evidence type="ECO:0000313" key="1">
    <source>
        <dbReference type="EMBL" id="MST32657.1"/>
    </source>
</evidence>
<keyword evidence="2" id="KW-1185">Reference proteome</keyword>
<proteinExistence type="predicted"/>
<dbReference type="Proteomes" id="UP000437736">
    <property type="component" value="Unassembled WGS sequence"/>
</dbReference>
<dbReference type="EMBL" id="WJHE01000352">
    <property type="protein sequence ID" value="MST32657.1"/>
    <property type="molecule type" value="Genomic_DNA"/>
</dbReference>
<evidence type="ECO:0008006" key="3">
    <source>
        <dbReference type="Google" id="ProtNLM"/>
    </source>
</evidence>
<sequence>MRDPRPGLGWSRRRAQTRTRYERWMASQAWRARRRAWLAAYVTRTGVQPRCAVCDRPWTLTDGELHHRSYRHLGAETDTDLVQLCVGCHQLLHRILEGHPGWLRQAGRPHATDVIIARLRAANACPRPEEQP</sequence>